<keyword evidence="2" id="KW-1133">Transmembrane helix</keyword>
<keyword evidence="1" id="KW-0245">EGF-like domain</keyword>
<evidence type="ECO:0000256" key="2">
    <source>
        <dbReference type="SAM" id="Phobius"/>
    </source>
</evidence>
<proteinExistence type="predicted"/>
<feature type="transmembrane region" description="Helical" evidence="2">
    <location>
        <begin position="428"/>
        <end position="450"/>
    </location>
</feature>
<evidence type="ECO:0000256" key="1">
    <source>
        <dbReference type="PROSITE-ProRule" id="PRU00076"/>
    </source>
</evidence>
<dbReference type="Proteomes" id="UP000735874">
    <property type="component" value="Unassembled WGS sequence"/>
</dbReference>
<dbReference type="CDD" id="cd00053">
    <property type="entry name" value="EGF"/>
    <property type="match status" value="1"/>
</dbReference>
<name>A0A8T1BYA4_9STRA</name>
<evidence type="ECO:0000313" key="6">
    <source>
        <dbReference type="Proteomes" id="UP000774804"/>
    </source>
</evidence>
<evidence type="ECO:0000259" key="3">
    <source>
        <dbReference type="PROSITE" id="PS50026"/>
    </source>
</evidence>
<keyword evidence="1" id="KW-1015">Disulfide bond</keyword>
<dbReference type="InterPro" id="IPR000742">
    <property type="entry name" value="EGF"/>
</dbReference>
<keyword evidence="2" id="KW-0472">Membrane</keyword>
<gene>
    <name evidence="4" type="ORF">PC113_g9999</name>
    <name evidence="5" type="ORF">PC115_g12570</name>
</gene>
<dbReference type="EMBL" id="RCMI01000424">
    <property type="protein sequence ID" value="KAG2911417.1"/>
    <property type="molecule type" value="Genomic_DNA"/>
</dbReference>
<dbReference type="Proteomes" id="UP000774804">
    <property type="component" value="Unassembled WGS sequence"/>
</dbReference>
<organism evidence="5 6">
    <name type="scientific">Phytophthora cactorum</name>
    <dbReference type="NCBI Taxonomy" id="29920"/>
    <lineage>
        <taxon>Eukaryota</taxon>
        <taxon>Sar</taxon>
        <taxon>Stramenopiles</taxon>
        <taxon>Oomycota</taxon>
        <taxon>Peronosporomycetes</taxon>
        <taxon>Peronosporales</taxon>
        <taxon>Peronosporaceae</taxon>
        <taxon>Phytophthora</taxon>
    </lineage>
</organism>
<evidence type="ECO:0000313" key="5">
    <source>
        <dbReference type="EMBL" id="KAG2911417.1"/>
    </source>
</evidence>
<dbReference type="AlphaFoldDB" id="A0A8T1BYA4"/>
<dbReference type="EMBL" id="RCMG01000260">
    <property type="protein sequence ID" value="KAG2858227.1"/>
    <property type="molecule type" value="Genomic_DNA"/>
</dbReference>
<dbReference type="PROSITE" id="PS50026">
    <property type="entry name" value="EGF_3"/>
    <property type="match status" value="1"/>
</dbReference>
<reference evidence="5" key="1">
    <citation type="submission" date="2018-10" db="EMBL/GenBank/DDBJ databases">
        <title>Effector identification in a new, highly contiguous assembly of the strawberry crown rot pathogen Phytophthora cactorum.</title>
        <authorList>
            <person name="Armitage A.D."/>
            <person name="Nellist C.F."/>
            <person name="Bates H."/>
            <person name="Vickerstaff R.J."/>
            <person name="Harrison R.J."/>
        </authorList>
    </citation>
    <scope>NUCLEOTIDE SEQUENCE</scope>
    <source>
        <strain evidence="4">15-7</strain>
        <strain evidence="5">4032</strain>
    </source>
</reference>
<dbReference type="VEuPathDB" id="FungiDB:PC110_g2363"/>
<comment type="caution">
    <text evidence="1">Lacks conserved residue(s) required for the propagation of feature annotation.</text>
</comment>
<evidence type="ECO:0000313" key="4">
    <source>
        <dbReference type="EMBL" id="KAG2858227.1"/>
    </source>
</evidence>
<protein>
    <recommendedName>
        <fullName evidence="3">EGF-like domain-containing protein</fullName>
    </recommendedName>
</protein>
<feature type="domain" description="EGF-like" evidence="3">
    <location>
        <begin position="250"/>
        <end position="287"/>
    </location>
</feature>
<keyword evidence="2" id="KW-0812">Transmembrane</keyword>
<comment type="caution">
    <text evidence="5">The sequence shown here is derived from an EMBL/GenBank/DDBJ whole genome shotgun (WGS) entry which is preliminary data.</text>
</comment>
<accession>A0A8T1BYA4</accession>
<sequence>MPTTLRFTPENWSVAQELTFLAVDDNTYRGNRTLAMHMSATSTDTDDLIVPSQTTDGDGVLRSNVQLSASLSYSSAEFLVRDQQDDEWPFHIVTKWKSASGSIQVTVIDDDQPGVTISASEVIESESSSNGNYSVSLDSAPMHDVTITILYERDANLFSVSPLELTFTRLNWYEPQWISIYPVGNDIYDAAYPFTLNYERFVPKSKQPILLHKVTSTDSVYDDLQVGTNENDPSTGYVVAQGVRIIIEDDDTGCEKEYECLNGGECLKSSAGNVCWCPPTFGMKNCSLVCERESECAFDRILFNIRCFEGEETVCDSTFSAKALTSVIYRMLTTKAFTGVNGQVYPKLSLGAVSDAMYVVNNSKTTCVDGSDGCISVSVDFMRPSLDDTSVTNKLFAYHEAGSLKASPMHVELMTSAPQYVESSSAMIGMWIFVGFCGAALTGAGGLIAARAVYSKTSHVIPDNDEHTELLAVGATSPRGGEALPPATST</sequence>
<feature type="disulfide bond" evidence="1">
    <location>
        <begin position="277"/>
        <end position="286"/>
    </location>
</feature>